<dbReference type="Gene3D" id="2.60.40.2810">
    <property type="match status" value="1"/>
</dbReference>
<dbReference type="Pfam" id="PF17963">
    <property type="entry name" value="Big_9"/>
    <property type="match status" value="2"/>
</dbReference>
<dbReference type="EMBL" id="PQVG01000005">
    <property type="protein sequence ID" value="POY39449.1"/>
    <property type="molecule type" value="Genomic_DNA"/>
</dbReference>
<dbReference type="InterPro" id="IPR026395">
    <property type="entry name" value="CshA_fibril"/>
</dbReference>
<feature type="domain" description="CshA" evidence="2">
    <location>
        <begin position="847"/>
        <end position="942"/>
    </location>
</feature>
<keyword evidence="4" id="KW-1185">Reference proteome</keyword>
<dbReference type="InterPro" id="IPR040853">
    <property type="entry name" value="RapA2_cadherin-like"/>
</dbReference>
<evidence type="ECO:0000259" key="1">
    <source>
        <dbReference type="Pfam" id="PF17803"/>
    </source>
</evidence>
<dbReference type="NCBIfam" id="TIGR04225">
    <property type="entry name" value="CshA_fibril_rpt"/>
    <property type="match status" value="1"/>
</dbReference>
<evidence type="ECO:0008006" key="5">
    <source>
        <dbReference type="Google" id="ProtNLM"/>
    </source>
</evidence>
<dbReference type="Proteomes" id="UP000237310">
    <property type="component" value="Unassembled WGS sequence"/>
</dbReference>
<dbReference type="NCBIfam" id="NF012211">
    <property type="entry name" value="tand_rpt_95"/>
    <property type="match status" value="4"/>
</dbReference>
<accession>A0A2S5AAZ8</accession>
<evidence type="ECO:0000313" key="4">
    <source>
        <dbReference type="Proteomes" id="UP000237310"/>
    </source>
</evidence>
<dbReference type="Pfam" id="PF13585">
    <property type="entry name" value="CHU_C"/>
    <property type="match status" value="1"/>
</dbReference>
<dbReference type="InterPro" id="IPR018247">
    <property type="entry name" value="EF_Hand_1_Ca_BS"/>
</dbReference>
<protein>
    <recommendedName>
        <fullName evidence="5">Tandem-95 repeat protein</fullName>
    </recommendedName>
</protein>
<evidence type="ECO:0000259" key="2">
    <source>
        <dbReference type="Pfam" id="PF19076"/>
    </source>
</evidence>
<reference evidence="3 4" key="1">
    <citation type="submission" date="2018-01" db="EMBL/GenBank/DDBJ databases">
        <authorList>
            <person name="Gaut B.S."/>
            <person name="Morton B.R."/>
            <person name="Clegg M.T."/>
            <person name="Duvall M.R."/>
        </authorList>
    </citation>
    <scope>NUCLEOTIDE SEQUENCE [LARGE SCALE GENOMIC DNA]</scope>
    <source>
        <strain evidence="3 4">HR-AY</strain>
    </source>
</reference>
<evidence type="ECO:0000313" key="3">
    <source>
        <dbReference type="EMBL" id="POY39449.1"/>
    </source>
</evidence>
<dbReference type="Pfam" id="PF17803">
    <property type="entry name" value="Cadherin_4"/>
    <property type="match status" value="1"/>
</dbReference>
<name>A0A2S5AAZ8_9FLAO</name>
<gene>
    <name evidence="3" type="ORF">C3L50_09700</name>
</gene>
<dbReference type="AlphaFoldDB" id="A0A2S5AAZ8"/>
<feature type="domain" description="RapA2 cadherin-like" evidence="1">
    <location>
        <begin position="945"/>
        <end position="1024"/>
    </location>
</feature>
<dbReference type="OrthoDB" id="9805017at2"/>
<dbReference type="Pfam" id="PF19076">
    <property type="entry name" value="CshA_repeat"/>
    <property type="match status" value="2"/>
</dbReference>
<comment type="caution">
    <text evidence="3">The sequence shown here is derived from an EMBL/GenBank/DDBJ whole genome shotgun (WGS) entry which is preliminary data.</text>
</comment>
<feature type="domain" description="CshA" evidence="2">
    <location>
        <begin position="626"/>
        <end position="719"/>
    </location>
</feature>
<sequence>MKKMLLKKNGNAHFFNFFLYKMAFLFLFFILFYTKGEAQNKRNKVELSSSSLTTLSAIKKETVVAVIGGTGPSDDFDGDGVINSVDLDDDNDGILDTDETKSDIPVVSGFDPIYPVGSTSTTDLPLGGRAIAYNAVSSGGVSYHCIMEITGKGGLPPGIVNIQNNGPLTITGGVPNKDPYVTYSVKFVPAAGFVLANYQNTTPIIGATLTKVTVVSADVDGSSNYKEVTGYLPSPNITKPVEIGTSLSPGGFTQGGGPAAASGYVYYRNNDGVNPANNAELPPYRMTIFYDTFTQADLVWGFTGSSSSIRSAGSPTMKFATIDITDANGNGFSNQFDLDSDGDGCSDSNEAYGNSTLADTNKQYGMNAYPVGTVAPITPVDTFNVTSDGKVVAASYVIVNYAPVVTITAVSAPVDVTNVLIGGTATFSATPNGASASATLKWQQKLNGSSTWTDIVSGTVGGVTYAISSFDNSLTITGITAALGNSEYHAVLSDSGATGYFVCGNKTSASAKLKLANISPVANNDVLTVNEDTSGTVNVVTNDTDADGTLDATTVDLDPATALIQNTFTVAGQGTYTVNNLGVVTFVPVLNFNGSSSISYTVNDNLGLVSNVATLAVTITSVNDAPVAKNDVATTNEDISATINVVTNVPGMDTDIDGTVDATKVDLDPATTGIQTTFTVTGQGTYTVNNAGLVTFVPVLNYNGIASPINYTVYDNLGLVSNISTLTITVVAVNDAPVAKNDVVTTNEDTSITINVVTNALGLDTDVDGTVDAATVDLDLATAGIQKTFTITGQGTYTIDNTGLVTFVPVLNYNGSSTINYTVNDNLGLVSNVTTLTVTITPVNDAPVAKNDVATTNEDISATINVVTNVPGMDTDIDGTVDATKVDLDPATTGIQTTFTVTGQGTYTFNNAGLVTFVPVLNYNGIASPINYTVYDNLGLVSNIATLTITVVSVNDAPVANNDTANTEKDTNVIVSVASNDTDIDGTINSATIDLDLATTGIQTTLTVAGQGTYTANANGTVTFDPLVSFAGTTTPINYIIQDNQAGVSNSATITIIVISDSDGDGVLDKIEIADGTNPNDYCDSKQENATLEHSAAFLAADCDGDGISNKDEYGTNYGHPFDSNGNGTPDYLEANNHNLSNSDDDLEIFNGVSPTSDDPKNNVFTIRNIEKYPNNSLHIFNRFGGLVYEAEGYGVGNKFFKGVSEGRSTISPSAELPEGTYFYALKYVNSAGVTKERSGYLYINR</sequence>
<organism evidence="3 4">
    <name type="scientific">Flavobacterium alvei</name>
    <dbReference type="NCBI Taxonomy" id="2080416"/>
    <lineage>
        <taxon>Bacteria</taxon>
        <taxon>Pseudomonadati</taxon>
        <taxon>Bacteroidota</taxon>
        <taxon>Flavobacteriia</taxon>
        <taxon>Flavobacteriales</taxon>
        <taxon>Flavobacteriaceae</taxon>
        <taxon>Flavobacterium</taxon>
    </lineage>
</organism>
<proteinExistence type="predicted"/>
<dbReference type="PROSITE" id="PS00018">
    <property type="entry name" value="EF_HAND_1"/>
    <property type="match status" value="1"/>
</dbReference>